<evidence type="ECO:0000259" key="25">
    <source>
        <dbReference type="PROSITE" id="PS50106"/>
    </source>
</evidence>
<evidence type="ECO:0000256" key="16">
    <source>
        <dbReference type="ARBA" id="ARBA00023306"/>
    </source>
</evidence>
<evidence type="ECO:0000256" key="18">
    <source>
        <dbReference type="ARBA" id="ARBA00048679"/>
    </source>
</evidence>
<dbReference type="InterPro" id="IPR000299">
    <property type="entry name" value="FERM_domain"/>
</dbReference>
<dbReference type="InterPro" id="IPR001772">
    <property type="entry name" value="KA1_dom"/>
</dbReference>
<feature type="region of interest" description="Disordered" evidence="21">
    <location>
        <begin position="1168"/>
        <end position="1194"/>
    </location>
</feature>
<dbReference type="InterPro" id="IPR011993">
    <property type="entry name" value="PH-like_dom_sf"/>
</dbReference>
<evidence type="ECO:0000256" key="20">
    <source>
        <dbReference type="PROSITE-ProRule" id="PRU10141"/>
    </source>
</evidence>
<feature type="domain" description="Protein kinase" evidence="22">
    <location>
        <begin position="1705"/>
        <end position="1957"/>
    </location>
</feature>
<dbReference type="InterPro" id="IPR011009">
    <property type="entry name" value="Kinase-like_dom_sf"/>
</dbReference>
<evidence type="ECO:0000259" key="24">
    <source>
        <dbReference type="PROSITE" id="PS50057"/>
    </source>
</evidence>
<dbReference type="GO" id="GO:0006915">
    <property type="term" value="P:apoptotic process"/>
    <property type="evidence" value="ECO:0007669"/>
    <property type="project" value="UniProtKB-KW"/>
</dbReference>
<dbReference type="InterPro" id="IPR014352">
    <property type="entry name" value="FERM/acyl-CoA-bd_prot_sf"/>
</dbReference>
<dbReference type="CDD" id="cd12198">
    <property type="entry name" value="MELK_C"/>
    <property type="match status" value="1"/>
</dbReference>
<evidence type="ECO:0000256" key="8">
    <source>
        <dbReference type="ARBA" id="ARBA00022553"/>
    </source>
</evidence>
<evidence type="ECO:0000256" key="9">
    <source>
        <dbReference type="ARBA" id="ARBA00022679"/>
    </source>
</evidence>
<dbReference type="EMBL" id="JAUYZG010000004">
    <property type="protein sequence ID" value="KAK2908775.1"/>
    <property type="molecule type" value="Genomic_DNA"/>
</dbReference>
<feature type="domain" description="PDZ" evidence="25">
    <location>
        <begin position="59"/>
        <end position="137"/>
    </location>
</feature>
<evidence type="ECO:0000256" key="15">
    <source>
        <dbReference type="ARBA" id="ARBA00023136"/>
    </source>
</evidence>
<keyword evidence="12" id="KW-0418">Kinase</keyword>
<dbReference type="InterPro" id="IPR008271">
    <property type="entry name" value="Ser/Thr_kinase_AS"/>
</dbReference>
<feature type="region of interest" description="Disordered" evidence="21">
    <location>
        <begin position="2081"/>
        <end position="2136"/>
    </location>
</feature>
<keyword evidence="7" id="KW-0723">Serine/threonine-protein kinase</keyword>
<dbReference type="FunFam" id="2.30.29.30:FF:000066">
    <property type="entry name" value="FERM and PDZ domain-containing protein 4"/>
    <property type="match status" value="1"/>
</dbReference>
<dbReference type="PROSITE" id="PS50011">
    <property type="entry name" value="PROTEIN_KINASE_DOM"/>
    <property type="match status" value="1"/>
</dbReference>
<dbReference type="InterPro" id="IPR028375">
    <property type="entry name" value="KA1/Ssp2_C"/>
</dbReference>
<dbReference type="SUPFAM" id="SSF54236">
    <property type="entry name" value="Ubiquitin-like"/>
    <property type="match status" value="1"/>
</dbReference>
<gene>
    <name evidence="26" type="ORF">Q8A67_004612</name>
</gene>
<evidence type="ECO:0000256" key="2">
    <source>
        <dbReference type="ARBA" id="ARBA00006234"/>
    </source>
</evidence>
<dbReference type="InterPro" id="IPR017441">
    <property type="entry name" value="Protein_kinase_ATP_BS"/>
</dbReference>
<comment type="similarity">
    <text evidence="2">Belongs to the protein kinase superfamily. CAMK Ser/Thr protein kinase family. SNF1 subfamily.</text>
</comment>
<evidence type="ECO:0000313" key="26">
    <source>
        <dbReference type="EMBL" id="KAK2908775.1"/>
    </source>
</evidence>
<dbReference type="InterPro" id="IPR029071">
    <property type="entry name" value="Ubiquitin-like_domsf"/>
</dbReference>
<keyword evidence="10" id="KW-0053">Apoptosis</keyword>
<dbReference type="Gene3D" id="3.30.310.80">
    <property type="entry name" value="Kinase associated domain 1, KA1"/>
    <property type="match status" value="1"/>
</dbReference>
<evidence type="ECO:0000259" key="22">
    <source>
        <dbReference type="PROSITE" id="PS50011"/>
    </source>
</evidence>
<dbReference type="SUPFAM" id="SSF50156">
    <property type="entry name" value="PDZ domain-like"/>
    <property type="match status" value="1"/>
</dbReference>
<dbReference type="SMART" id="SM00295">
    <property type="entry name" value="B41"/>
    <property type="match status" value="1"/>
</dbReference>
<dbReference type="Pfam" id="PF00373">
    <property type="entry name" value="FERM_M"/>
    <property type="match status" value="1"/>
</dbReference>
<keyword evidence="13 20" id="KW-0067">ATP-binding</keyword>
<dbReference type="Pfam" id="PF02149">
    <property type="entry name" value="KA1"/>
    <property type="match status" value="1"/>
</dbReference>
<keyword evidence="6" id="KW-1003">Cell membrane</keyword>
<feature type="region of interest" description="Disordered" evidence="21">
    <location>
        <begin position="1"/>
        <end position="20"/>
    </location>
</feature>
<dbReference type="SUPFAM" id="SSF103243">
    <property type="entry name" value="KA1-like"/>
    <property type="match status" value="1"/>
</dbReference>
<dbReference type="InterPro" id="IPR041779">
    <property type="entry name" value="FRMPD1/3/4_FERM_C"/>
</dbReference>
<keyword evidence="9" id="KW-0808">Transferase</keyword>
<feature type="binding site" evidence="20">
    <location>
        <position position="1734"/>
    </location>
    <ligand>
        <name>ATP</name>
        <dbReference type="ChEBI" id="CHEBI:30616"/>
    </ligand>
</feature>
<accession>A0AA88TT57</accession>
<dbReference type="FunFam" id="3.30.310.80:FF:000004">
    <property type="entry name" value="Non-specific serine/threonine protein kinase"/>
    <property type="match status" value="1"/>
</dbReference>
<comment type="caution">
    <text evidence="26">The sequence shown here is derived from an EMBL/GenBank/DDBJ whole genome shotgun (WGS) entry which is preliminary data.</text>
</comment>
<dbReference type="PROSITE" id="PS00108">
    <property type="entry name" value="PROTEIN_KINASE_ST"/>
    <property type="match status" value="1"/>
</dbReference>
<keyword evidence="14" id="KW-0446">Lipid-binding</keyword>
<dbReference type="CDD" id="cd13183">
    <property type="entry name" value="FERM_C_FRMPD1_FRMPD3_FRMPD4"/>
    <property type="match status" value="1"/>
</dbReference>
<dbReference type="CDD" id="cd14078">
    <property type="entry name" value="STKc_MELK"/>
    <property type="match status" value="1"/>
</dbReference>
<evidence type="ECO:0000256" key="14">
    <source>
        <dbReference type="ARBA" id="ARBA00023121"/>
    </source>
</evidence>
<reference evidence="26" key="1">
    <citation type="submission" date="2023-08" db="EMBL/GenBank/DDBJ databases">
        <title>Chromosome-level Genome Assembly of mud carp (Cirrhinus molitorella).</title>
        <authorList>
            <person name="Liu H."/>
        </authorList>
    </citation>
    <scope>NUCLEOTIDE SEQUENCE</scope>
    <source>
        <strain evidence="26">Prfri</strain>
        <tissue evidence="26">Muscle</tissue>
    </source>
</reference>
<dbReference type="InterPro" id="IPR034673">
    <property type="entry name" value="MELK"/>
</dbReference>
<dbReference type="GO" id="GO:0005886">
    <property type="term" value="C:plasma membrane"/>
    <property type="evidence" value="ECO:0007669"/>
    <property type="project" value="UniProtKB-SubCell"/>
</dbReference>
<feature type="compositionally biased region" description="Polar residues" evidence="21">
    <location>
        <begin position="2083"/>
        <end position="2093"/>
    </location>
</feature>
<feature type="compositionally biased region" description="Polar residues" evidence="21">
    <location>
        <begin position="542"/>
        <end position="552"/>
    </location>
</feature>
<evidence type="ECO:0000256" key="1">
    <source>
        <dbReference type="ARBA" id="ARBA00004202"/>
    </source>
</evidence>
<feature type="compositionally biased region" description="Polar residues" evidence="21">
    <location>
        <begin position="1010"/>
        <end position="1028"/>
    </location>
</feature>
<dbReference type="Gene3D" id="1.10.510.10">
    <property type="entry name" value="Transferase(Phosphotransferase) domain 1"/>
    <property type="match status" value="1"/>
</dbReference>
<feature type="region of interest" description="Disordered" evidence="21">
    <location>
        <begin position="742"/>
        <end position="777"/>
    </location>
</feature>
<evidence type="ECO:0000256" key="4">
    <source>
        <dbReference type="ARBA" id="ARBA00012513"/>
    </source>
</evidence>
<dbReference type="InterPro" id="IPR048637">
    <property type="entry name" value="MELK_UBA"/>
</dbReference>
<keyword evidence="15" id="KW-0472">Membrane</keyword>
<dbReference type="Gene3D" id="2.30.29.30">
    <property type="entry name" value="Pleckstrin-homology domain (PH domain)/Phosphotyrosine-binding domain (PTB)"/>
    <property type="match status" value="1"/>
</dbReference>
<evidence type="ECO:0000256" key="6">
    <source>
        <dbReference type="ARBA" id="ARBA00022475"/>
    </source>
</evidence>
<evidence type="ECO:0000256" key="11">
    <source>
        <dbReference type="ARBA" id="ARBA00022741"/>
    </source>
</evidence>
<feature type="domain" description="KA1" evidence="23">
    <location>
        <begin position="2315"/>
        <end position="2364"/>
    </location>
</feature>
<dbReference type="SUPFAM" id="SSF50729">
    <property type="entry name" value="PH domain-like"/>
    <property type="match status" value="1"/>
</dbReference>
<dbReference type="PROSITE" id="PS00107">
    <property type="entry name" value="PROTEIN_KINASE_ATP"/>
    <property type="match status" value="1"/>
</dbReference>
<feature type="compositionally biased region" description="Acidic residues" evidence="21">
    <location>
        <begin position="748"/>
        <end position="758"/>
    </location>
</feature>
<dbReference type="Gene3D" id="1.20.80.10">
    <property type="match status" value="1"/>
</dbReference>
<feature type="compositionally biased region" description="Basic and acidic residues" evidence="21">
    <location>
        <begin position="760"/>
        <end position="772"/>
    </location>
</feature>
<evidence type="ECO:0000256" key="19">
    <source>
        <dbReference type="ARBA" id="ARBA00051245"/>
    </source>
</evidence>
<feature type="compositionally biased region" description="Basic and acidic residues" evidence="21">
    <location>
        <begin position="2123"/>
        <end position="2136"/>
    </location>
</feature>
<dbReference type="PROSITE" id="PS50032">
    <property type="entry name" value="KA1"/>
    <property type="match status" value="1"/>
</dbReference>
<feature type="compositionally biased region" description="Polar residues" evidence="21">
    <location>
        <begin position="2165"/>
        <end position="2178"/>
    </location>
</feature>
<dbReference type="GO" id="GO:0004674">
    <property type="term" value="F:protein serine/threonine kinase activity"/>
    <property type="evidence" value="ECO:0007669"/>
    <property type="project" value="UniProtKB-KW"/>
</dbReference>
<keyword evidence="16" id="KW-0131">Cell cycle</keyword>
<sequence length="2364" mass="263966">MEERDRSRSPSRRTSRVEQVVGRWLRRSRESISRERVLEDGQVADNGSQEQRSCPIRVTVKIPLDPTLNSHGFTVSTHTPPQVLDVTEGGPADGKLVPGDQLFKINNVAVDDLSTEQAADIIRECQNTIVLTVLRNTVGPKSSFITPEKRAKLKSNPVKVRFAEEVVVNGHSQGNSLLFLPNVLKVYLENGQTKAFKFESKTTVKDIVMTLKEKLSITRIEHFSLVLEQQYSISKLYLLHEEEIIQKVVEKKETHDYRCLFRVCFQPRDFKSMLKEDPVAFEYLYLQSVSDVLQERFAVEMKCNTALRLAALHAQEKLASSGQSLKTPLKAIMKEWGIESFVSHTLLRNMREKDLKKAISYHMKKILNQEPKQKVISVDQARLNYMNEMSELKSYGGKAFSATMMLQDRESTVSLLVGAQYGVSQVINHKLSIMTTLTEFSCITRVELLPESDRVSLVKIYLQDIKPITLLMESVAAKDLSCLVAGYCKLLVDPQICVFPWSTNSKSHRISAEEGYVSHCGSDSDDSDTDVDALLAHVASTAKSNDTANKPSDNLPEETEKAQSYMEKDEEVEKEGGKEEEVVEKKENEEFKETIHESIHGNNGKTVERDNERVGTEKEDKEQEKKPVQPQCVIIVDDPSSEASDSYQTESHFMTSMSSDSIDALEEDDLMTYFSTRRPCHLPVKDSYCCEDRYSPSLSPQQLQSKDSFSQSDLCSADSHCEPDIDQFFCFPALSNIAECLPSPPAASEEEDCEELGTENENHKKGSPEKCPESTVPPPGDYVFTFEQGDTRHYYNICSNVTPDSARSLPRPLSPPGPMETQPDREREEVNQTETVPIFQPPPGFGDSSSDDEFFDAQERFTSPEEPFSIAMSRENSAEPSTILQRLSLREIGICASEQEAEDLENTEREERKMATQAELSNFNKRSKKRRSFMETNYTSLVSFPEEDHLGNSYGNCIPNYGTVSVNQGASRMACFDGGCSDQGPCPTVLSLTDSEGEPAQLESKPINPSKVNGSGPHNDTQVGSHSNKAYQRKQQLIEMEPDSMEFKSVTELMSAVSPAIVAVRSHMDLQEKGNTSNHSRDDQEEGAVGGLVERLFGGHLFFDMPRGQCESRDDPLSNQTEDIFQKSSSLPRLGQISPSSLPYFHVPSISYTTSPELNRDDDTVHRQFGMGENSLEPKERTRSQSLSTSFDNGAPHCPSRYIFSQNFRRPESEETDDTCNPSLRELSSSLPSYEPAQKFLLTPCSSGILGRLSASTLRGKIQNLPLYLSRSQEMLNAISNGNGNAKPVRRVSETQLQKNEVEVAQEAAEDVTLNEGSPEVTEVKVVTIVSEEVTEVIEEVREVSHINPKTCGQQKNKSEPREFFVKAISPLCTKADNSFQVSPSSVVVTTQNLNGPWGLVTSSGLQERSHPPTITTPHNFTSSCGVFTNCQSKPTIAQPQSLPSPKLHEKPDLSCSSVLAMGCDTVMEGAQTPLETCHTVYTNCFSGVLDSASFDDELTVYEFSRRTSQGESGDAVLTSVPPSSLSASPASFSPSSPLPSFPHLVLPASSSAELSPLLFPLDAPDCFLSDPHEDIITSLLTRRYPLPPTGFLSLQRDVDTLLSVLAGAMKNQDGVHEHPRDTCVAHFSENKRRLHAEARGLLAGCQRVVRVGQSPEETLQSLSESFRSLLAYIGVLNGIIEVSTVGASVLSMPVDSTSELLKHYEVYETIGSGGFAKVKLGRHILTGEKVAIKIMEKKDLGDDLPRVKIEIEAMKNLSHQHVCRLYHVIETSSKIYMVLEYCPGGELFDYIIAKDRLSEEETRVFFRQIISALAYVHSQGYAHRDLKPENLLIDEDHNLKLIDFGLCAKPKGGLGFELLTCCGSPAYAAPELIQGKAYIGSEADVWSMGVLLYALLCGFLPFDDDNCMVLYRKITRGKYSNPHWLSPASILLLNQMMQVDPKRRLTVKQLLDHPWVMKGYSTPVEWHSKHPLGHIDEDCITEMAVTFKQSRQRTIQLVSEWKYDQMTATYLLLLAKKRQGRPVRLRAECPMIDPMYSPLQDIQLKKSLRFSEDDDGIHPVVLGSMVFPPDCYDDENPWTPLTPKNTHTTNTPRMKLTSETSEKKRNEIGYSPIIEQGRPRQQKPERRDRTRENKENLAVTVTDGDVFALPAPRTPMCSRKTKSNRNVATTPNNNIMTSDAKGAASATKEVSRRREVDQQQSGQQGELDILAFSPERRSRSLDLAGCQVDSGQKRKGGKVFGSLERGLDKVITMLTPSKKRGPRDGPRKIKAQYNVTLTSQTNADQVLNQILSILPEKNVDFVQKGYTLKCHTQSDFGKVTMQFELEVCMLQKPEVVGIRRQRLKGDAWVYKHLVEDILSTSSI</sequence>
<name>A0AA88TT57_9TELE</name>
<feature type="region of interest" description="Disordered" evidence="21">
    <location>
        <begin position="2151"/>
        <end position="2210"/>
    </location>
</feature>
<keyword evidence="11 20" id="KW-0547">Nucleotide-binding</keyword>
<dbReference type="Pfam" id="PF00595">
    <property type="entry name" value="PDZ"/>
    <property type="match status" value="1"/>
</dbReference>
<keyword evidence="27" id="KW-1185">Reference proteome</keyword>
<proteinExistence type="inferred from homology"/>
<feature type="region of interest" description="Disordered" evidence="21">
    <location>
        <begin position="542"/>
        <end position="628"/>
    </location>
</feature>
<dbReference type="GO" id="GO:0008289">
    <property type="term" value="F:lipid binding"/>
    <property type="evidence" value="ECO:0007669"/>
    <property type="project" value="UniProtKB-KW"/>
</dbReference>
<comment type="subcellular location">
    <subcellularLocation>
        <location evidence="1">Cell membrane</location>
        <topology evidence="1">Peripheral membrane protein</topology>
    </subcellularLocation>
</comment>
<dbReference type="Pfam" id="PF21989">
    <property type="entry name" value="RA_2"/>
    <property type="match status" value="1"/>
</dbReference>
<dbReference type="CDD" id="cd14473">
    <property type="entry name" value="FERM_B-lobe"/>
    <property type="match status" value="1"/>
</dbReference>
<evidence type="ECO:0000256" key="3">
    <source>
        <dbReference type="ARBA" id="ARBA00011903"/>
    </source>
</evidence>
<dbReference type="CDD" id="cd14341">
    <property type="entry name" value="UBA_MELK"/>
    <property type="match status" value="1"/>
</dbReference>
<evidence type="ECO:0000259" key="23">
    <source>
        <dbReference type="PROSITE" id="PS50032"/>
    </source>
</evidence>
<evidence type="ECO:0000313" key="27">
    <source>
        <dbReference type="Proteomes" id="UP001187343"/>
    </source>
</evidence>
<dbReference type="SMART" id="SM00228">
    <property type="entry name" value="PDZ"/>
    <property type="match status" value="1"/>
</dbReference>
<dbReference type="GO" id="GO:0005524">
    <property type="term" value="F:ATP binding"/>
    <property type="evidence" value="ECO:0007669"/>
    <property type="project" value="UniProtKB-UniRule"/>
</dbReference>
<evidence type="ECO:0000256" key="7">
    <source>
        <dbReference type="ARBA" id="ARBA00022527"/>
    </source>
</evidence>
<dbReference type="Proteomes" id="UP001187343">
    <property type="component" value="Unassembled WGS sequence"/>
</dbReference>
<protein>
    <recommendedName>
        <fullName evidence="5">Maternal embryonic leucine zipper kinase</fullName>
        <ecNumber evidence="3">2.7.10.2</ecNumber>
        <ecNumber evidence="4">2.7.11.1</ecNumber>
    </recommendedName>
</protein>
<comment type="catalytic activity">
    <reaction evidence="17">
        <text>L-threonyl-[protein] + ATP = O-phospho-L-threonyl-[protein] + ADP + H(+)</text>
        <dbReference type="Rhea" id="RHEA:46608"/>
        <dbReference type="Rhea" id="RHEA-COMP:11060"/>
        <dbReference type="Rhea" id="RHEA-COMP:11605"/>
        <dbReference type="ChEBI" id="CHEBI:15378"/>
        <dbReference type="ChEBI" id="CHEBI:30013"/>
        <dbReference type="ChEBI" id="CHEBI:30616"/>
        <dbReference type="ChEBI" id="CHEBI:61977"/>
        <dbReference type="ChEBI" id="CHEBI:456216"/>
        <dbReference type="EC" id="2.7.11.1"/>
    </reaction>
</comment>
<dbReference type="FunFam" id="1.10.510.10:FF:000901">
    <property type="entry name" value="Maternal embryonic leucine zipper kinase"/>
    <property type="match status" value="1"/>
</dbReference>
<dbReference type="InterPro" id="IPR036034">
    <property type="entry name" value="PDZ_sf"/>
</dbReference>
<evidence type="ECO:0000256" key="12">
    <source>
        <dbReference type="ARBA" id="ARBA00022777"/>
    </source>
</evidence>
<evidence type="ECO:0000256" key="21">
    <source>
        <dbReference type="SAM" id="MobiDB-lite"/>
    </source>
</evidence>
<feature type="compositionally biased region" description="Basic and acidic residues" evidence="21">
    <location>
        <begin position="606"/>
        <end position="627"/>
    </location>
</feature>
<dbReference type="GO" id="GO:0008284">
    <property type="term" value="P:positive regulation of cell population proliferation"/>
    <property type="evidence" value="ECO:0007669"/>
    <property type="project" value="UniProtKB-ARBA"/>
</dbReference>
<dbReference type="Pfam" id="PF21594">
    <property type="entry name" value="UBA_MELK"/>
    <property type="match status" value="1"/>
</dbReference>
<keyword evidence="8" id="KW-0597">Phosphoprotein</keyword>
<comment type="catalytic activity">
    <reaction evidence="18">
        <text>L-seryl-[protein] + ATP = O-phospho-L-seryl-[protein] + ADP + H(+)</text>
        <dbReference type="Rhea" id="RHEA:17989"/>
        <dbReference type="Rhea" id="RHEA-COMP:9863"/>
        <dbReference type="Rhea" id="RHEA-COMP:11604"/>
        <dbReference type="ChEBI" id="CHEBI:15378"/>
        <dbReference type="ChEBI" id="CHEBI:29999"/>
        <dbReference type="ChEBI" id="CHEBI:30616"/>
        <dbReference type="ChEBI" id="CHEBI:83421"/>
        <dbReference type="ChEBI" id="CHEBI:456216"/>
        <dbReference type="EC" id="2.7.11.1"/>
    </reaction>
</comment>
<dbReference type="Gene3D" id="3.10.20.90">
    <property type="entry name" value="Phosphatidylinositol 3-kinase Catalytic Subunit, Chain A, domain 1"/>
    <property type="match status" value="1"/>
</dbReference>
<dbReference type="PROSITE" id="PS50106">
    <property type="entry name" value="PDZ"/>
    <property type="match status" value="1"/>
</dbReference>
<feature type="region of interest" description="Disordered" evidence="21">
    <location>
        <begin position="995"/>
        <end position="1028"/>
    </location>
</feature>
<dbReference type="Gene3D" id="2.30.42.10">
    <property type="match status" value="1"/>
</dbReference>
<dbReference type="Pfam" id="PF00069">
    <property type="entry name" value="Pkinase"/>
    <property type="match status" value="1"/>
</dbReference>
<dbReference type="InterPro" id="IPR000719">
    <property type="entry name" value="Prot_kinase_dom"/>
</dbReference>
<dbReference type="SMART" id="SM00220">
    <property type="entry name" value="S_TKc"/>
    <property type="match status" value="1"/>
</dbReference>
<evidence type="ECO:0000256" key="13">
    <source>
        <dbReference type="ARBA" id="ARBA00022840"/>
    </source>
</evidence>
<dbReference type="InterPro" id="IPR019749">
    <property type="entry name" value="Band_41_domain"/>
</dbReference>
<dbReference type="SUPFAM" id="SSF56112">
    <property type="entry name" value="Protein kinase-like (PK-like)"/>
    <property type="match status" value="1"/>
</dbReference>
<dbReference type="FunFam" id="3.30.200.20:FF:000003">
    <property type="entry name" value="Non-specific serine/threonine protein kinase"/>
    <property type="match status" value="1"/>
</dbReference>
<evidence type="ECO:0000256" key="5">
    <source>
        <dbReference type="ARBA" id="ARBA00017168"/>
    </source>
</evidence>
<dbReference type="GO" id="GO:0004715">
    <property type="term" value="F:non-membrane spanning protein tyrosine kinase activity"/>
    <property type="evidence" value="ECO:0007669"/>
    <property type="project" value="UniProtKB-EC"/>
</dbReference>
<dbReference type="InterPro" id="IPR001478">
    <property type="entry name" value="PDZ"/>
</dbReference>
<organism evidence="26 27">
    <name type="scientific">Cirrhinus molitorella</name>
    <name type="common">mud carp</name>
    <dbReference type="NCBI Taxonomy" id="172907"/>
    <lineage>
        <taxon>Eukaryota</taxon>
        <taxon>Metazoa</taxon>
        <taxon>Chordata</taxon>
        <taxon>Craniata</taxon>
        <taxon>Vertebrata</taxon>
        <taxon>Euteleostomi</taxon>
        <taxon>Actinopterygii</taxon>
        <taxon>Neopterygii</taxon>
        <taxon>Teleostei</taxon>
        <taxon>Ostariophysi</taxon>
        <taxon>Cypriniformes</taxon>
        <taxon>Cyprinidae</taxon>
        <taxon>Labeoninae</taxon>
        <taxon>Labeonini</taxon>
        <taxon>Cirrhinus</taxon>
    </lineage>
</organism>
<dbReference type="CDD" id="cd06769">
    <property type="entry name" value="PDZ_FRMPD1_3_4-like"/>
    <property type="match status" value="1"/>
</dbReference>
<comment type="catalytic activity">
    <reaction evidence="19">
        <text>L-tyrosyl-[protein] + ATP = O-phospho-L-tyrosyl-[protein] + ADP + H(+)</text>
        <dbReference type="Rhea" id="RHEA:10596"/>
        <dbReference type="Rhea" id="RHEA-COMP:10136"/>
        <dbReference type="Rhea" id="RHEA-COMP:20101"/>
        <dbReference type="ChEBI" id="CHEBI:15378"/>
        <dbReference type="ChEBI" id="CHEBI:30616"/>
        <dbReference type="ChEBI" id="CHEBI:46858"/>
        <dbReference type="ChEBI" id="CHEBI:61978"/>
        <dbReference type="ChEBI" id="CHEBI:456216"/>
        <dbReference type="EC" id="2.7.10.2"/>
    </reaction>
</comment>
<dbReference type="SUPFAM" id="SSF47031">
    <property type="entry name" value="Second domain of FERM"/>
    <property type="match status" value="1"/>
</dbReference>
<dbReference type="InterPro" id="IPR035963">
    <property type="entry name" value="FERM_2"/>
</dbReference>
<evidence type="ECO:0000256" key="10">
    <source>
        <dbReference type="ARBA" id="ARBA00022703"/>
    </source>
</evidence>
<feature type="region of interest" description="Disordered" evidence="21">
    <location>
        <begin position="804"/>
        <end position="824"/>
    </location>
</feature>
<dbReference type="PROSITE" id="PS50057">
    <property type="entry name" value="FERM_3"/>
    <property type="match status" value="1"/>
</dbReference>
<dbReference type="EC" id="2.7.10.2" evidence="3"/>
<evidence type="ECO:0000256" key="17">
    <source>
        <dbReference type="ARBA" id="ARBA00047899"/>
    </source>
</evidence>
<dbReference type="PANTHER" id="PTHR46221:SF2">
    <property type="entry name" value="FERM AND PDZ DOMAIN-CONTAINING PROTEIN 1"/>
    <property type="match status" value="1"/>
</dbReference>
<dbReference type="PANTHER" id="PTHR46221">
    <property type="entry name" value="FERM AND PDZ DOMAIN-CONTAINING PROTEIN FAMILY MEMBER"/>
    <property type="match status" value="1"/>
</dbReference>
<dbReference type="InterPro" id="IPR019748">
    <property type="entry name" value="FERM_central"/>
</dbReference>
<feature type="compositionally biased region" description="Basic and acidic residues" evidence="21">
    <location>
        <begin position="574"/>
        <end position="599"/>
    </location>
</feature>
<feature type="domain" description="FERM" evidence="24">
    <location>
        <begin position="182"/>
        <end position="495"/>
    </location>
</feature>
<dbReference type="EC" id="2.7.11.1" evidence="4"/>